<evidence type="ECO:0000256" key="7">
    <source>
        <dbReference type="HAMAP-Rule" id="MF_00503"/>
    </source>
</evidence>
<evidence type="ECO:0000259" key="8">
    <source>
        <dbReference type="PROSITE" id="PS00651"/>
    </source>
</evidence>
<organism evidence="9 10">
    <name type="scientific">Candidatus Giovannonibacteria bacterium GW2011_GWA2_53_7</name>
    <dbReference type="NCBI Taxonomy" id="1618650"/>
    <lineage>
        <taxon>Bacteria</taxon>
        <taxon>Candidatus Giovannoniibacteriota</taxon>
    </lineage>
</organism>
<sequence>MKVILLKDVKSLGKEGGIVNVSDGYAMNFLFPQNLAIQATDEAIRRMKEREATVEKRAKKGLKEAANLAQRLEGFEVLMKEKVSDKGHFFAAVHAKQVAALLKKAKFPVTDDMVEMEAMKEPGEKTVIVHLPHGFEAQIQLRIEPK</sequence>
<dbReference type="InterPro" id="IPR009027">
    <property type="entry name" value="Ribosomal_bL9/RNase_H1_N"/>
</dbReference>
<dbReference type="Gene3D" id="3.10.430.100">
    <property type="entry name" value="Ribosomal protein L9, C-terminal domain"/>
    <property type="match status" value="1"/>
</dbReference>
<dbReference type="SUPFAM" id="SSF55658">
    <property type="entry name" value="L9 N-domain-like"/>
    <property type="match status" value="1"/>
</dbReference>
<dbReference type="PANTHER" id="PTHR21368">
    <property type="entry name" value="50S RIBOSOMAL PROTEIN L9"/>
    <property type="match status" value="1"/>
</dbReference>
<dbReference type="InterPro" id="IPR000244">
    <property type="entry name" value="Ribosomal_bL9"/>
</dbReference>
<gene>
    <name evidence="7" type="primary">rplI</name>
    <name evidence="9" type="ORF">UY81_C0007G0009</name>
</gene>
<evidence type="ECO:0000256" key="1">
    <source>
        <dbReference type="ARBA" id="ARBA00010605"/>
    </source>
</evidence>
<dbReference type="Pfam" id="PF03948">
    <property type="entry name" value="Ribosomal_L9_C"/>
    <property type="match status" value="1"/>
</dbReference>
<dbReference type="Gene3D" id="3.40.5.10">
    <property type="entry name" value="Ribosomal protein L9, N-terminal domain"/>
    <property type="match status" value="1"/>
</dbReference>
<dbReference type="Pfam" id="PF01281">
    <property type="entry name" value="Ribosomal_L9_N"/>
    <property type="match status" value="1"/>
</dbReference>
<dbReference type="GO" id="GO:0005840">
    <property type="term" value="C:ribosome"/>
    <property type="evidence" value="ECO:0007669"/>
    <property type="project" value="UniProtKB-KW"/>
</dbReference>
<dbReference type="InterPro" id="IPR036791">
    <property type="entry name" value="Ribosomal_bL9_C_sf"/>
</dbReference>
<keyword evidence="5 7" id="KW-0687">Ribonucleoprotein</keyword>
<feature type="domain" description="Ribosomal protein L9" evidence="8">
    <location>
        <begin position="13"/>
        <end position="40"/>
    </location>
</feature>
<dbReference type="AlphaFoldDB" id="A0A0G1Y0L5"/>
<evidence type="ECO:0000256" key="5">
    <source>
        <dbReference type="ARBA" id="ARBA00023274"/>
    </source>
</evidence>
<dbReference type="PATRIC" id="fig|1618650.3.peg.105"/>
<dbReference type="InterPro" id="IPR020070">
    <property type="entry name" value="Ribosomal_bL9_N"/>
</dbReference>
<dbReference type="SUPFAM" id="SSF55653">
    <property type="entry name" value="Ribosomal protein L9 C-domain"/>
    <property type="match status" value="1"/>
</dbReference>
<name>A0A0G1Y0L5_9BACT</name>
<dbReference type="NCBIfam" id="TIGR00158">
    <property type="entry name" value="L9"/>
    <property type="match status" value="1"/>
</dbReference>
<dbReference type="InterPro" id="IPR036935">
    <property type="entry name" value="Ribosomal_bL9_N_sf"/>
</dbReference>
<dbReference type="Proteomes" id="UP000034290">
    <property type="component" value="Unassembled WGS sequence"/>
</dbReference>
<dbReference type="InterPro" id="IPR020594">
    <property type="entry name" value="Ribosomal_bL9_bac/chp"/>
</dbReference>
<dbReference type="HAMAP" id="MF_00503">
    <property type="entry name" value="Ribosomal_bL9"/>
    <property type="match status" value="1"/>
</dbReference>
<keyword evidence="4 7" id="KW-0689">Ribosomal protein</keyword>
<dbReference type="InterPro" id="IPR020069">
    <property type="entry name" value="Ribosomal_bL9_C"/>
</dbReference>
<proteinExistence type="inferred from homology"/>
<reference evidence="9 10" key="1">
    <citation type="journal article" date="2015" name="Nature">
        <title>rRNA introns, odd ribosomes, and small enigmatic genomes across a large radiation of phyla.</title>
        <authorList>
            <person name="Brown C.T."/>
            <person name="Hug L.A."/>
            <person name="Thomas B.C."/>
            <person name="Sharon I."/>
            <person name="Castelle C.J."/>
            <person name="Singh A."/>
            <person name="Wilkins M.J."/>
            <person name="Williams K.H."/>
            <person name="Banfield J.F."/>
        </authorList>
    </citation>
    <scope>NUCLEOTIDE SEQUENCE [LARGE SCALE GENOMIC DNA]</scope>
</reference>
<dbReference type="GO" id="GO:1990904">
    <property type="term" value="C:ribonucleoprotein complex"/>
    <property type="evidence" value="ECO:0007669"/>
    <property type="project" value="UniProtKB-KW"/>
</dbReference>
<evidence type="ECO:0000256" key="2">
    <source>
        <dbReference type="ARBA" id="ARBA00022730"/>
    </source>
</evidence>
<protein>
    <recommendedName>
        <fullName evidence="6 7">Large ribosomal subunit protein bL9</fullName>
    </recommendedName>
</protein>
<dbReference type="EMBL" id="LCRM01000007">
    <property type="protein sequence ID" value="KKW36988.1"/>
    <property type="molecule type" value="Genomic_DNA"/>
</dbReference>
<dbReference type="PROSITE" id="PS00651">
    <property type="entry name" value="RIBOSOMAL_L9"/>
    <property type="match status" value="1"/>
</dbReference>
<evidence type="ECO:0000256" key="6">
    <source>
        <dbReference type="ARBA" id="ARBA00035292"/>
    </source>
</evidence>
<accession>A0A0G1Y0L5</accession>
<comment type="caution">
    <text evidence="9">The sequence shown here is derived from an EMBL/GenBank/DDBJ whole genome shotgun (WGS) entry which is preliminary data.</text>
</comment>
<evidence type="ECO:0000313" key="9">
    <source>
        <dbReference type="EMBL" id="KKW36988.1"/>
    </source>
</evidence>
<evidence type="ECO:0000256" key="3">
    <source>
        <dbReference type="ARBA" id="ARBA00022884"/>
    </source>
</evidence>
<comment type="similarity">
    <text evidence="1 7">Belongs to the bacterial ribosomal protein bL9 family.</text>
</comment>
<keyword evidence="3 7" id="KW-0694">RNA-binding</keyword>
<comment type="function">
    <text evidence="7">Binds to the 23S rRNA.</text>
</comment>
<keyword evidence="2 7" id="KW-0699">rRNA-binding</keyword>
<dbReference type="GO" id="GO:0006412">
    <property type="term" value="P:translation"/>
    <property type="evidence" value="ECO:0007669"/>
    <property type="project" value="UniProtKB-UniRule"/>
</dbReference>
<dbReference type="GO" id="GO:0019843">
    <property type="term" value="F:rRNA binding"/>
    <property type="evidence" value="ECO:0007669"/>
    <property type="project" value="UniProtKB-UniRule"/>
</dbReference>
<evidence type="ECO:0000313" key="10">
    <source>
        <dbReference type="Proteomes" id="UP000034290"/>
    </source>
</evidence>
<evidence type="ECO:0000256" key="4">
    <source>
        <dbReference type="ARBA" id="ARBA00022980"/>
    </source>
</evidence>
<dbReference type="GO" id="GO:0003735">
    <property type="term" value="F:structural constituent of ribosome"/>
    <property type="evidence" value="ECO:0007669"/>
    <property type="project" value="InterPro"/>
</dbReference>